<evidence type="ECO:0000256" key="1">
    <source>
        <dbReference type="SAM" id="MobiDB-lite"/>
    </source>
</evidence>
<gene>
    <name evidence="2" type="ORF">PECUL_23A003784</name>
</gene>
<feature type="compositionally biased region" description="Polar residues" evidence="1">
    <location>
        <begin position="28"/>
        <end position="42"/>
    </location>
</feature>
<reference evidence="2" key="1">
    <citation type="submission" date="2022-03" db="EMBL/GenBank/DDBJ databases">
        <authorList>
            <person name="Alioto T."/>
            <person name="Alioto T."/>
            <person name="Gomez Garrido J."/>
        </authorList>
    </citation>
    <scope>NUCLEOTIDE SEQUENCE</scope>
</reference>
<proteinExistence type="predicted"/>
<accession>A0AAD1SUY3</accession>
<dbReference type="Pfam" id="PF06729">
    <property type="entry name" value="CENP-R"/>
    <property type="match status" value="1"/>
</dbReference>
<dbReference type="EMBL" id="OW240919">
    <property type="protein sequence ID" value="CAH2310899.1"/>
    <property type="molecule type" value="Genomic_DNA"/>
</dbReference>
<keyword evidence="3" id="KW-1185">Reference proteome</keyword>
<evidence type="ECO:0000313" key="3">
    <source>
        <dbReference type="Proteomes" id="UP001295444"/>
    </source>
</evidence>
<dbReference type="AlphaFoldDB" id="A0AAD1SUY3"/>
<sequence length="157" mass="17467">MSQPVRRSLRLDGTENKKNEASPARTPLQFNLYSPTTGTCKISTPPVANKLNAKGLQQDKRQGEPVQSNRKVPESTSRGQHPTDENADVLDLLSRFEKSADAFLKMRQSLKHLQALEGSRELGHLTGFGNSSNDLKAELQKTKVLISEARKKKQKIC</sequence>
<dbReference type="GO" id="GO:0006355">
    <property type="term" value="P:regulation of DNA-templated transcription"/>
    <property type="evidence" value="ECO:0007669"/>
    <property type="project" value="InterPro"/>
</dbReference>
<protein>
    <submittedName>
        <fullName evidence="2">Centromere R isoform X1</fullName>
    </submittedName>
</protein>
<dbReference type="GO" id="GO:0034080">
    <property type="term" value="P:CENP-A containing chromatin assembly"/>
    <property type="evidence" value="ECO:0007669"/>
    <property type="project" value="InterPro"/>
</dbReference>
<dbReference type="PANTHER" id="PTHR15581:SF0">
    <property type="entry name" value="CENTROMERE PROTEIN R"/>
    <property type="match status" value="1"/>
</dbReference>
<name>A0AAD1SUY3_PELCU</name>
<organism evidence="2 3">
    <name type="scientific">Pelobates cultripes</name>
    <name type="common">Western spadefoot toad</name>
    <dbReference type="NCBI Taxonomy" id="61616"/>
    <lineage>
        <taxon>Eukaryota</taxon>
        <taxon>Metazoa</taxon>
        <taxon>Chordata</taxon>
        <taxon>Craniata</taxon>
        <taxon>Vertebrata</taxon>
        <taxon>Euteleostomi</taxon>
        <taxon>Amphibia</taxon>
        <taxon>Batrachia</taxon>
        <taxon>Anura</taxon>
        <taxon>Pelobatoidea</taxon>
        <taxon>Pelobatidae</taxon>
        <taxon>Pelobates</taxon>
    </lineage>
</organism>
<dbReference type="Proteomes" id="UP001295444">
    <property type="component" value="Chromosome 08"/>
</dbReference>
<dbReference type="InterPro" id="IPR009601">
    <property type="entry name" value="CENP-R"/>
</dbReference>
<feature type="compositionally biased region" description="Polar residues" evidence="1">
    <location>
        <begin position="65"/>
        <end position="80"/>
    </location>
</feature>
<feature type="region of interest" description="Disordered" evidence="1">
    <location>
        <begin position="1"/>
        <end position="87"/>
    </location>
</feature>
<dbReference type="GO" id="GO:0005654">
    <property type="term" value="C:nucleoplasm"/>
    <property type="evidence" value="ECO:0007669"/>
    <property type="project" value="TreeGrafter"/>
</dbReference>
<feature type="compositionally biased region" description="Basic and acidic residues" evidence="1">
    <location>
        <begin position="9"/>
        <end position="20"/>
    </location>
</feature>
<dbReference type="PANTHER" id="PTHR15581">
    <property type="entry name" value="CENTROMERE PROTEIN R"/>
    <property type="match status" value="1"/>
</dbReference>
<evidence type="ECO:0000313" key="2">
    <source>
        <dbReference type="EMBL" id="CAH2310899.1"/>
    </source>
</evidence>